<dbReference type="InterPro" id="IPR007712">
    <property type="entry name" value="RelE/ParE_toxin"/>
</dbReference>
<evidence type="ECO:0000313" key="4">
    <source>
        <dbReference type="Proteomes" id="UP000223060"/>
    </source>
</evidence>
<keyword evidence="2" id="KW-1277">Toxin-antitoxin system</keyword>
<accession>A0A1S7FVP2</accession>
<name>A0A1S7FVP2_9LIST</name>
<proteinExistence type="inferred from homology"/>
<dbReference type="RefSeq" id="WP_051493052.1">
    <property type="nucleotide sequence ID" value="NZ_CP011102.1"/>
</dbReference>
<sequence length="72" mass="8560">MDRFQAKLLVSWIEKHLEGTKNPRVHGKSRVGNRGGQWRYRVGDYRLIAEIKDDEIVILILNIGHRRMIYDK</sequence>
<evidence type="ECO:0000256" key="1">
    <source>
        <dbReference type="ARBA" id="ARBA00006226"/>
    </source>
</evidence>
<evidence type="ECO:0000256" key="2">
    <source>
        <dbReference type="ARBA" id="ARBA00022649"/>
    </source>
</evidence>
<comment type="similarity">
    <text evidence="1">Belongs to the RelE toxin family.</text>
</comment>
<dbReference type="Pfam" id="PF05016">
    <property type="entry name" value="ParE_toxin"/>
    <property type="match status" value="1"/>
</dbReference>
<dbReference type="PANTHER" id="PTHR35601:SF1">
    <property type="entry name" value="TOXIN RELE"/>
    <property type="match status" value="1"/>
</dbReference>
<dbReference type="SUPFAM" id="SSF143011">
    <property type="entry name" value="RelE-like"/>
    <property type="match status" value="1"/>
</dbReference>
<dbReference type="PANTHER" id="PTHR35601">
    <property type="entry name" value="TOXIN RELE"/>
    <property type="match status" value="1"/>
</dbReference>
<reference evidence="4" key="1">
    <citation type="submission" date="2015-03" db="EMBL/GenBank/DDBJ databases">
        <authorList>
            <person name="Ferrari E."/>
            <person name="Walter M.C."/>
            <person name="Huptas C."/>
            <person name="Scherer S."/>
            <person name="Mueller-Herbst S."/>
        </authorList>
    </citation>
    <scope>NUCLEOTIDE SEQUENCE [LARGE SCALE GENOMIC DNA]</scope>
    <source>
        <strain evidence="4">LWP01</strain>
    </source>
</reference>
<organism evidence="3 4">
    <name type="scientific">Listeria weihenstephanensis</name>
    <dbReference type="NCBI Taxonomy" id="1006155"/>
    <lineage>
        <taxon>Bacteria</taxon>
        <taxon>Bacillati</taxon>
        <taxon>Bacillota</taxon>
        <taxon>Bacilli</taxon>
        <taxon>Bacillales</taxon>
        <taxon>Listeriaceae</taxon>
        <taxon>Listeria</taxon>
    </lineage>
</organism>
<evidence type="ECO:0008006" key="5">
    <source>
        <dbReference type="Google" id="ProtNLM"/>
    </source>
</evidence>
<dbReference type="Gene3D" id="3.30.2310.20">
    <property type="entry name" value="RelE-like"/>
    <property type="match status" value="1"/>
</dbReference>
<dbReference type="EMBL" id="CP011102">
    <property type="protein sequence ID" value="AQY51470.1"/>
    <property type="molecule type" value="Genomic_DNA"/>
</dbReference>
<dbReference type="AlphaFoldDB" id="A0A1S7FVP2"/>
<dbReference type="Proteomes" id="UP000223060">
    <property type="component" value="Chromosome"/>
</dbReference>
<protein>
    <recommendedName>
        <fullName evidence="5">RelE/StbE family addiction module toxin</fullName>
    </recommendedName>
</protein>
<dbReference type="InterPro" id="IPR035093">
    <property type="entry name" value="RelE/ParE_toxin_dom_sf"/>
</dbReference>
<gene>
    <name evidence="3" type="ORF">UE46_10765</name>
</gene>
<evidence type="ECO:0000313" key="3">
    <source>
        <dbReference type="EMBL" id="AQY51470.1"/>
    </source>
</evidence>
<dbReference type="KEGG" id="lwi:UE46_10765"/>
<keyword evidence="4" id="KW-1185">Reference proteome</keyword>